<comment type="similarity">
    <text evidence="2">Belongs to the Nav/unc-53 family.</text>
</comment>
<feature type="compositionally biased region" description="Polar residues" evidence="18">
    <location>
        <begin position="669"/>
        <end position="683"/>
    </location>
</feature>
<feature type="region of interest" description="Disordered" evidence="18">
    <location>
        <begin position="949"/>
        <end position="984"/>
    </location>
</feature>
<feature type="coiled-coil region" evidence="17">
    <location>
        <begin position="1257"/>
        <end position="1312"/>
    </location>
</feature>
<feature type="compositionally biased region" description="Polar residues" evidence="18">
    <location>
        <begin position="750"/>
        <end position="773"/>
    </location>
</feature>
<dbReference type="OrthoDB" id="2161974at2759"/>
<evidence type="ECO:0000256" key="6">
    <source>
        <dbReference type="ARBA" id="ARBA00022553"/>
    </source>
</evidence>
<dbReference type="FunFam" id="3.40.50.300:FF:000409">
    <property type="entry name" value="Neuron navigator 1"/>
    <property type="match status" value="1"/>
</dbReference>
<keyword evidence="8" id="KW-0221">Differentiation</keyword>
<dbReference type="InterPro" id="IPR039041">
    <property type="entry name" value="Nav/unc-53"/>
</dbReference>
<feature type="compositionally biased region" description="Basic and acidic residues" evidence="18">
    <location>
        <begin position="483"/>
        <end position="498"/>
    </location>
</feature>
<proteinExistence type="inferred from homology"/>
<feature type="compositionally biased region" description="Polar residues" evidence="18">
    <location>
        <begin position="589"/>
        <end position="632"/>
    </location>
</feature>
<dbReference type="InterPro" id="IPR057568">
    <property type="entry name" value="CortBP2_NAV1-like_AAA_lid"/>
</dbReference>
<dbReference type="InterPro" id="IPR003593">
    <property type="entry name" value="AAA+_ATPase"/>
</dbReference>
<evidence type="ECO:0000256" key="9">
    <source>
        <dbReference type="ARBA" id="ARBA00022902"/>
    </source>
</evidence>
<evidence type="ECO:0000256" key="7">
    <source>
        <dbReference type="ARBA" id="ARBA00022701"/>
    </source>
</evidence>
<feature type="region of interest" description="Disordered" evidence="18">
    <location>
        <begin position="451"/>
        <end position="788"/>
    </location>
</feature>
<feature type="compositionally biased region" description="Basic and acidic residues" evidence="18">
    <location>
        <begin position="533"/>
        <end position="544"/>
    </location>
</feature>
<comment type="subcellular location">
    <subcellularLocation>
        <location evidence="1">Cytoplasm</location>
        <location evidence="1">Cytoskeleton</location>
    </subcellularLocation>
</comment>
<feature type="compositionally biased region" description="Low complexity" evidence="18">
    <location>
        <begin position="276"/>
        <end position="292"/>
    </location>
</feature>
<evidence type="ECO:0000256" key="18">
    <source>
        <dbReference type="SAM" id="MobiDB-lite"/>
    </source>
</evidence>
<protein>
    <recommendedName>
        <fullName evidence="15">Neuron navigator 1</fullName>
    </recommendedName>
    <alternativeName>
        <fullName evidence="16">Pore membrane and/or filament-interacting-like protein 3</fullName>
    </alternativeName>
</protein>
<keyword evidence="5" id="KW-0963">Cytoplasm</keyword>
<sequence>MLGANVKCCETEICDENPEDVKVYKRQADGKGTGQHGKKGKPPTMHRATELKVFKGGTNLRKQKSLTNLSFLTDAEKKMQLYEPKWCDDMSKSAQTLGKGGLKHKDAPMSKSLSKSEHSLFQGKLAPSVNKPLAAPSTRGIPSRIPRGPWAEVKPLSKSTEASTGDGSKSDDEILSSKAKNVKKQTPATSKSQQPEEKAYLKVDPELVVTVLGDLEQLLFSQMLDPETQRKRTVQNIVDLRQNLEDTMSSLRGSQITHSALDSTFDSDISAEMNARSRGTSSSNRSSPLSWRYGQASPRLQAGDAPSVGSGCQPGGNSGWFVRGDSSHYSHTMPMRSSSKSCNISHLDLESLDTDDVDLKSISADMSGYMSDSDLMGKTMNDDDITTGWDESSSVSSGLSDTSDNLSSEDLNASSSLNSYPTTPVASRRNSGIALRTDAEKRSMVESGLTWYSGSESKGPKKSEGGYDASNLKMDQNTKWRRIRTESAEETTKGELKKQQSTGQTSSLKKGAAPVGVTSPMTSSGAGSLKVAGKIDSKVQDKGKLALKGTTLQRSSSDASRDRVGETRKPPSGISRPSTGGSFGYKKPTTGTATVMTSGGNTASATKTQKSTGIPVKPTNSRKTSLDVSQNHDGFMSSGARTAVQYRSLPRPAKSSSVSVTGRGGVNRPVSSNIDPSLISSKHGSIPVSRLKEPSKIGMGRANSVPVNQTDREKEKAKAKAVASDSECTTTSSSTKASPAPESHSKPQGMRQQSSKFSEISSPTAQRVISSKGISKPPPIANIDKINSNSLDSATSGHVSMTSNVANETVTKTSDVQSTAISLAPCLTPSPAPVLNVNSSTFSQGLGLVSNFTSNKESLMYPKLSSLHTSMESLDLPLSVPCSFSASGTLSREEDHSALTWTGSSRFSQMESAQRDRNTLPKKGLRYGTSSQQEDKEWLHARSIGGPIDSDSQLLSSPSAVPLSNLASPTGVSQLGSPTPKMMRSNSIPTHDSSFDLYGSLQMGSTVSLAERPKGMIRSGSFRDPVDEVHGSVLSLSSTTSSVHSTSEDKAQGEHIRKLRRELESSHDKVSALTSQLSTNAHLVAAFEQSLTNMTSRLQSLALTAEQKDSELFDLKETIDMLHKKNAEAQAVIQGALNNPDLTPKELRIKRQNSSDSISSLNSITSHSSIGSGKDADAKKKKKKSWLRSSFKQAFTLKKAPKSASSYSDIEEIATPDSSVPSSPKVQREDADSSASTKPSHSSTEVYDSREPELKEVSNLRNELWDKERKLTDIRLEALSSAHQLEQLREAMHNMQVEIEALKLENDRLKADTGSGTSQTVTLSSATSSPRRSLGLTLAHSFSLSLTDSVDQDVSPMDGVTSSSLKEERNIRIVVHLTEEQICNETQKQQEFFVGSTKVNATTDWTMLDGVICQVFKDYITKVDPVSSLGLNTDAIYCYSIDHVKRVFGTDVPDMVPYRYMGKDSTFSVTLKGLKEKSVDSLVFETLIPKPMMQHYISLLLKHRRLILSGPSGTGKSYLSIRLAEYLVQRSGREVTDEIIVTFNMDTHSCKDLQLYLSNLANQIDRETSTGNVPLVIILDDLSEPGSLSELVNGALTCKYHKCPYVIGTTNQPVKTTPNHGLHLSFRLVPFSNNAEPANGFLSRYLQRKLIESENVANANNNEILNILNWVPKLWYHLHTFLEMYSTSDFLIGPCFFLSSPVNVAEFREWFIDLWNYSILPYLQEGVNDGIKTYGRKAVWEDPAKWVQDTLPWSTASQDRSKIFHLPPPSTGSQVPGPPSDKRKIKETAPTSLESDPLMTMLLRLQEAANYTQSCEGENIMESSLQSTH</sequence>
<dbReference type="SMART" id="SM00382">
    <property type="entry name" value="AAA"/>
    <property type="match status" value="1"/>
</dbReference>
<name>A0A401SP15_CHIPU</name>
<feature type="domain" description="AAA+ ATPase" evidence="19">
    <location>
        <begin position="1502"/>
        <end position="1652"/>
    </location>
</feature>
<gene>
    <name evidence="20" type="ORF">chiPu_0010605</name>
</gene>
<reference evidence="20 21" key="1">
    <citation type="journal article" date="2018" name="Nat. Ecol. Evol.">
        <title>Shark genomes provide insights into elasmobranch evolution and the origin of vertebrates.</title>
        <authorList>
            <person name="Hara Y"/>
            <person name="Yamaguchi K"/>
            <person name="Onimaru K"/>
            <person name="Kadota M"/>
            <person name="Koyanagi M"/>
            <person name="Keeley SD"/>
            <person name="Tatsumi K"/>
            <person name="Tanaka K"/>
            <person name="Motone F"/>
            <person name="Kageyama Y"/>
            <person name="Nozu R"/>
            <person name="Adachi N"/>
            <person name="Nishimura O"/>
            <person name="Nakagawa R"/>
            <person name="Tanegashima C"/>
            <person name="Kiyatake I"/>
            <person name="Matsumoto R"/>
            <person name="Murakumo K"/>
            <person name="Nishida K"/>
            <person name="Terakita A"/>
            <person name="Kuratani S"/>
            <person name="Sato K"/>
            <person name="Hyodo S Kuraku.S."/>
        </authorList>
    </citation>
    <scope>NUCLEOTIDE SEQUENCE [LARGE SCALE GENOMIC DNA]</scope>
</reference>
<evidence type="ECO:0000256" key="10">
    <source>
        <dbReference type="ARBA" id="ARBA00022990"/>
    </source>
</evidence>
<evidence type="ECO:0000256" key="3">
    <source>
        <dbReference type="ARBA" id="ARBA00022473"/>
    </source>
</evidence>
<keyword evidence="7" id="KW-0493">Microtubule</keyword>
<evidence type="ECO:0000256" key="8">
    <source>
        <dbReference type="ARBA" id="ARBA00022782"/>
    </source>
</evidence>
<evidence type="ECO:0000256" key="17">
    <source>
        <dbReference type="SAM" id="Coils"/>
    </source>
</evidence>
<evidence type="ECO:0000256" key="14">
    <source>
        <dbReference type="ARBA" id="ARBA00064590"/>
    </source>
</evidence>
<feature type="region of interest" description="Disordered" evidence="18">
    <location>
        <begin position="382"/>
        <end position="439"/>
    </location>
</feature>
<dbReference type="GO" id="GO:0001764">
    <property type="term" value="P:neuron migration"/>
    <property type="evidence" value="ECO:0007669"/>
    <property type="project" value="TreeGrafter"/>
</dbReference>
<comment type="caution">
    <text evidence="20">The sequence shown here is derived from an EMBL/GenBank/DDBJ whole genome shotgun (WGS) entry which is preliminary data.</text>
</comment>
<feature type="region of interest" description="Disordered" evidence="18">
    <location>
        <begin position="299"/>
        <end position="319"/>
    </location>
</feature>
<comment type="subunit">
    <text evidence="14">Interacts with tubulin.</text>
</comment>
<evidence type="ECO:0000256" key="5">
    <source>
        <dbReference type="ARBA" id="ARBA00022490"/>
    </source>
</evidence>
<evidence type="ECO:0000313" key="20">
    <source>
        <dbReference type="EMBL" id="GCC32145.1"/>
    </source>
</evidence>
<dbReference type="OMA" id="DPACDLY"/>
<evidence type="ECO:0000256" key="15">
    <source>
        <dbReference type="ARBA" id="ARBA00067341"/>
    </source>
</evidence>
<evidence type="ECO:0000256" key="13">
    <source>
        <dbReference type="ARBA" id="ARBA00059345"/>
    </source>
</evidence>
<dbReference type="InterPro" id="IPR027417">
    <property type="entry name" value="P-loop_NTPase"/>
</dbReference>
<dbReference type="GO" id="GO:0005874">
    <property type="term" value="C:microtubule"/>
    <property type="evidence" value="ECO:0007669"/>
    <property type="project" value="UniProtKB-KW"/>
</dbReference>
<keyword evidence="11 17" id="KW-0175">Coiled coil</keyword>
<evidence type="ECO:0000256" key="11">
    <source>
        <dbReference type="ARBA" id="ARBA00023054"/>
    </source>
</evidence>
<feature type="region of interest" description="Disordered" evidence="18">
    <location>
        <begin position="96"/>
        <end position="198"/>
    </location>
</feature>
<feature type="region of interest" description="Disordered" evidence="18">
    <location>
        <begin position="1765"/>
        <end position="1791"/>
    </location>
</feature>
<feature type="compositionally biased region" description="Polar residues" evidence="18">
    <location>
        <begin position="1216"/>
        <end position="1225"/>
    </location>
</feature>
<evidence type="ECO:0000313" key="21">
    <source>
        <dbReference type="Proteomes" id="UP000287033"/>
    </source>
</evidence>
<keyword evidence="4" id="KW-0488">Methylation</keyword>
<dbReference type="Proteomes" id="UP000287033">
    <property type="component" value="Unassembled WGS sequence"/>
</dbReference>
<evidence type="ECO:0000259" key="19">
    <source>
        <dbReference type="SMART" id="SM00382"/>
    </source>
</evidence>
<dbReference type="STRING" id="137246.A0A401SP15"/>
<feature type="compositionally biased region" description="Polar residues" evidence="18">
    <location>
        <begin position="405"/>
        <end position="430"/>
    </location>
</feature>
<dbReference type="Pfam" id="PF23092">
    <property type="entry name" value="Ubiquitin_6"/>
    <property type="match status" value="1"/>
</dbReference>
<feature type="compositionally biased region" description="Polar residues" evidence="18">
    <location>
        <begin position="499"/>
        <end position="508"/>
    </location>
</feature>
<feature type="compositionally biased region" description="Polar residues" evidence="18">
    <location>
        <begin position="157"/>
        <end position="167"/>
    </location>
</feature>
<dbReference type="GO" id="GO:0001578">
    <property type="term" value="P:microtubule bundle formation"/>
    <property type="evidence" value="ECO:0007669"/>
    <property type="project" value="TreeGrafter"/>
</dbReference>
<feature type="region of interest" description="Disordered" evidence="18">
    <location>
        <begin position="907"/>
        <end position="935"/>
    </location>
</feature>
<accession>A0A401SP15</accession>
<feature type="region of interest" description="Disordered" evidence="18">
    <location>
        <begin position="1206"/>
        <end position="1254"/>
    </location>
</feature>
<evidence type="ECO:0000256" key="2">
    <source>
        <dbReference type="ARBA" id="ARBA00006255"/>
    </source>
</evidence>
<feature type="region of interest" description="Disordered" evidence="18">
    <location>
        <begin position="273"/>
        <end position="292"/>
    </location>
</feature>
<dbReference type="InterPro" id="IPR057126">
    <property type="entry name" value="NAV1-like_ubiquitin-like"/>
</dbReference>
<evidence type="ECO:0000256" key="4">
    <source>
        <dbReference type="ARBA" id="ARBA00022481"/>
    </source>
</evidence>
<dbReference type="Pfam" id="PF25408">
    <property type="entry name" value="AAA_lid_NAV1"/>
    <property type="match status" value="1"/>
</dbReference>
<evidence type="ECO:0000256" key="16">
    <source>
        <dbReference type="ARBA" id="ARBA00080430"/>
    </source>
</evidence>
<dbReference type="SUPFAM" id="SSF52540">
    <property type="entry name" value="P-loop containing nucleoside triphosphate hydrolases"/>
    <property type="match status" value="1"/>
</dbReference>
<dbReference type="EMBL" id="BEZZ01000415">
    <property type="protein sequence ID" value="GCC32145.1"/>
    <property type="molecule type" value="Genomic_DNA"/>
</dbReference>
<feature type="compositionally biased region" description="Low complexity" evidence="18">
    <location>
        <begin position="1154"/>
        <end position="1172"/>
    </location>
</feature>
<keyword evidence="6" id="KW-0597">Phosphoprotein</keyword>
<feature type="region of interest" description="Disordered" evidence="18">
    <location>
        <begin position="25"/>
        <end position="44"/>
    </location>
</feature>
<keyword evidence="21" id="KW-1185">Reference proteome</keyword>
<feature type="compositionally biased region" description="Low complexity" evidence="18">
    <location>
        <begin position="720"/>
        <end position="742"/>
    </location>
</feature>
<feature type="compositionally biased region" description="Polar residues" evidence="18">
    <location>
        <begin position="950"/>
        <end position="959"/>
    </location>
</feature>
<keyword evidence="3" id="KW-0217">Developmental protein</keyword>
<dbReference type="PANTHER" id="PTHR12784">
    <property type="entry name" value="STEERIN"/>
    <property type="match status" value="1"/>
</dbReference>
<feature type="compositionally biased region" description="Polar residues" evidence="18">
    <location>
        <begin position="184"/>
        <end position="193"/>
    </location>
</feature>
<feature type="compositionally biased region" description="Basic and acidic residues" evidence="18">
    <location>
        <begin position="559"/>
        <end position="569"/>
    </location>
</feature>
<feature type="compositionally biased region" description="Low complexity" evidence="18">
    <location>
        <begin position="390"/>
        <end position="404"/>
    </location>
</feature>
<feature type="region of interest" description="Disordered" evidence="18">
    <location>
        <begin position="1151"/>
        <end position="1183"/>
    </location>
</feature>
<dbReference type="PANTHER" id="PTHR12784:SF3">
    <property type="entry name" value="NEURON NAVIGATOR 1"/>
    <property type="match status" value="1"/>
</dbReference>
<feature type="compositionally biased region" description="Polar residues" evidence="18">
    <location>
        <begin position="965"/>
        <end position="977"/>
    </location>
</feature>
<keyword evidence="10" id="KW-0007">Acetylation</keyword>
<organism evidence="20 21">
    <name type="scientific">Chiloscyllium punctatum</name>
    <name type="common">Brownbanded bambooshark</name>
    <name type="synonym">Hemiscyllium punctatum</name>
    <dbReference type="NCBI Taxonomy" id="137246"/>
    <lineage>
        <taxon>Eukaryota</taxon>
        <taxon>Metazoa</taxon>
        <taxon>Chordata</taxon>
        <taxon>Craniata</taxon>
        <taxon>Vertebrata</taxon>
        <taxon>Chondrichthyes</taxon>
        <taxon>Elasmobranchii</taxon>
        <taxon>Galeomorphii</taxon>
        <taxon>Galeoidea</taxon>
        <taxon>Orectolobiformes</taxon>
        <taxon>Hemiscylliidae</taxon>
        <taxon>Chiloscyllium</taxon>
    </lineage>
</organism>
<dbReference type="GO" id="GO:0043194">
    <property type="term" value="C:axon initial segment"/>
    <property type="evidence" value="ECO:0007669"/>
    <property type="project" value="TreeGrafter"/>
</dbReference>
<keyword evidence="12" id="KW-0206">Cytoskeleton</keyword>
<feature type="compositionally biased region" description="Low complexity" evidence="18">
    <location>
        <begin position="1233"/>
        <end position="1243"/>
    </location>
</feature>
<feature type="compositionally biased region" description="Basic and acidic residues" evidence="18">
    <location>
        <begin position="103"/>
        <end position="118"/>
    </location>
</feature>
<evidence type="ECO:0000256" key="1">
    <source>
        <dbReference type="ARBA" id="ARBA00004245"/>
    </source>
</evidence>
<evidence type="ECO:0000256" key="12">
    <source>
        <dbReference type="ARBA" id="ARBA00023212"/>
    </source>
</evidence>
<keyword evidence="9" id="KW-0524">Neurogenesis</keyword>
<comment type="function">
    <text evidence="13">May be involved in neuronal migration.</text>
</comment>
<dbReference type="Gene3D" id="3.40.50.300">
    <property type="entry name" value="P-loop containing nucleotide triphosphate hydrolases"/>
    <property type="match status" value="1"/>
</dbReference>